<dbReference type="Gene3D" id="1.20.1440.150">
    <property type="match status" value="1"/>
</dbReference>
<dbReference type="InterPro" id="IPR012340">
    <property type="entry name" value="NA-bd_OB-fold"/>
</dbReference>
<dbReference type="Gene3D" id="2.40.50.140">
    <property type="entry name" value="Nucleic acid-binding proteins"/>
    <property type="match status" value="1"/>
</dbReference>
<keyword evidence="3" id="KW-1185">Reference proteome</keyword>
<evidence type="ECO:0000313" key="3">
    <source>
        <dbReference type="Proteomes" id="UP000002613"/>
    </source>
</evidence>
<dbReference type="Proteomes" id="UP000002613">
    <property type="component" value="Chromosome"/>
</dbReference>
<dbReference type="GeneID" id="8778751"/>
<dbReference type="STRING" id="589924.Ferp_1238"/>
<sequence>MDTANDFRILIAERGALELEKALQNVKVQKRKELAGLAGKIKNELQVLKYSYMPPDELAKASESIVRTSEEILNALQKAEEDFNRKIAEYWLNYLISLPDLFKRGEIDKIGFAVRYFSGDVISASKISDKLWLCVVDCGKRFNVVTNSEKLANSESVVVSYLPPRKFGNVISEGMFVDATFEKKGELSFEEIKSMADKLGEVEAILYQILRG</sequence>
<reference evidence="3" key="1">
    <citation type="submission" date="2010-02" db="EMBL/GenBank/DDBJ databases">
        <title>Complete sequence of Ferroglobus placidus DSM 10642.</title>
        <authorList>
            <consortium name="US DOE Joint Genome Institute"/>
            <person name="Lucas S."/>
            <person name="Copeland A."/>
            <person name="Lapidus A."/>
            <person name="Cheng J.-F."/>
            <person name="Bruce D."/>
            <person name="Goodwin L."/>
            <person name="Pitluck S."/>
            <person name="Saunders E."/>
            <person name="Brettin T."/>
            <person name="Detter J.C."/>
            <person name="Han C."/>
            <person name="Tapia R."/>
            <person name="Larimer F."/>
            <person name="Land M."/>
            <person name="Hauser L."/>
            <person name="Kyrpides N."/>
            <person name="Ivanova N."/>
            <person name="Holmes D."/>
            <person name="Lovley D."/>
            <person name="Kyrpides N."/>
            <person name="Anderson I.J."/>
            <person name="Woyke T."/>
        </authorList>
    </citation>
    <scope>NUCLEOTIDE SEQUENCE [LARGE SCALE GENOMIC DNA]</scope>
    <source>
        <strain evidence="3">DSM 10642 / AEDII12DO</strain>
    </source>
</reference>
<dbReference type="Pfam" id="PF18489">
    <property type="entry name" value="Alpha_Helical"/>
    <property type="match status" value="1"/>
</dbReference>
<evidence type="ECO:0000259" key="1">
    <source>
        <dbReference type="Pfam" id="PF18489"/>
    </source>
</evidence>
<dbReference type="eggNOG" id="arCOG04359">
    <property type="taxonomic scope" value="Archaea"/>
</dbReference>
<organism evidence="2 3">
    <name type="scientific">Ferroglobus placidus (strain DSM 10642 / AEDII12DO)</name>
    <dbReference type="NCBI Taxonomy" id="589924"/>
    <lineage>
        <taxon>Archaea</taxon>
        <taxon>Methanobacteriati</taxon>
        <taxon>Methanobacteriota</taxon>
        <taxon>Archaeoglobi</taxon>
        <taxon>Archaeoglobales</taxon>
        <taxon>Archaeoglobaceae</taxon>
        <taxon>Ferroglobus</taxon>
    </lineage>
</organism>
<name>D3RY29_FERPA</name>
<dbReference type="InterPro" id="IPR041169">
    <property type="entry name" value="Alpha_helical"/>
</dbReference>
<dbReference type="OrthoDB" id="14546at2157"/>
<evidence type="ECO:0000313" key="2">
    <source>
        <dbReference type="EMBL" id="ADC65392.1"/>
    </source>
</evidence>
<protein>
    <recommendedName>
        <fullName evidence="1">Alpha helical domain-containing protein</fullName>
    </recommendedName>
</protein>
<dbReference type="SUPFAM" id="SSF50249">
    <property type="entry name" value="Nucleic acid-binding proteins"/>
    <property type="match status" value="1"/>
</dbReference>
<dbReference type="HOGENOM" id="CLU_1286303_0_0_2"/>
<feature type="domain" description="Alpha helical" evidence="1">
    <location>
        <begin position="2"/>
        <end position="79"/>
    </location>
</feature>
<proteinExistence type="predicted"/>
<dbReference type="PaxDb" id="589924-Ferp_1238"/>
<dbReference type="EMBL" id="CP001899">
    <property type="protein sequence ID" value="ADC65392.1"/>
    <property type="molecule type" value="Genomic_DNA"/>
</dbReference>
<dbReference type="KEGG" id="fpl:Ferp_1238"/>
<dbReference type="AlphaFoldDB" id="D3RY29"/>
<dbReference type="RefSeq" id="WP_012965735.1">
    <property type="nucleotide sequence ID" value="NC_013849.1"/>
</dbReference>
<gene>
    <name evidence="2" type="ordered locus">Ferp_1238</name>
</gene>
<reference evidence="2 3" key="2">
    <citation type="journal article" date="2011" name="Stand. Genomic Sci.">
        <title>Complete genome sequence of Ferroglobus placidus AEDII12DO.</title>
        <authorList>
            <person name="Anderson I."/>
            <person name="Risso C."/>
            <person name="Holmes D."/>
            <person name="Lucas S."/>
            <person name="Copeland A."/>
            <person name="Lapidus A."/>
            <person name="Cheng J.F."/>
            <person name="Bruce D."/>
            <person name="Goodwin L."/>
            <person name="Pitluck S."/>
            <person name="Saunders E."/>
            <person name="Brettin T."/>
            <person name="Detter J.C."/>
            <person name="Han C."/>
            <person name="Tapia R."/>
            <person name="Larimer F."/>
            <person name="Land M."/>
            <person name="Hauser L."/>
            <person name="Woyke T."/>
            <person name="Lovley D."/>
            <person name="Kyrpides N."/>
            <person name="Ivanova N."/>
        </authorList>
    </citation>
    <scope>NUCLEOTIDE SEQUENCE [LARGE SCALE GENOMIC DNA]</scope>
    <source>
        <strain evidence="3">DSM 10642 / AEDII12DO</strain>
    </source>
</reference>
<accession>D3RY29</accession>